<evidence type="ECO:0000256" key="7">
    <source>
        <dbReference type="HAMAP-Rule" id="MF_00017"/>
    </source>
</evidence>
<dbReference type="Pfam" id="PF13662">
    <property type="entry name" value="Toprim_4"/>
    <property type="match status" value="1"/>
</dbReference>
<keyword evidence="6 7" id="KW-0234">DNA repair</keyword>
<gene>
    <name evidence="7" type="primary">recR</name>
    <name evidence="9" type="ORF">A2W58_00440</name>
</gene>
<proteinExistence type="inferred from homology"/>
<dbReference type="GO" id="GO:0006310">
    <property type="term" value="P:DNA recombination"/>
    <property type="evidence" value="ECO:0007669"/>
    <property type="project" value="UniProtKB-UniRule"/>
</dbReference>
<keyword evidence="2 7" id="KW-0227">DNA damage</keyword>
<evidence type="ECO:0000256" key="4">
    <source>
        <dbReference type="ARBA" id="ARBA00022833"/>
    </source>
</evidence>
<keyword evidence="5 7" id="KW-0233">DNA recombination</keyword>
<dbReference type="InterPro" id="IPR000093">
    <property type="entry name" value="DNA_Rcmb_RecR"/>
</dbReference>
<keyword evidence="4 7" id="KW-0862">Zinc</keyword>
<name>A0A1G2T603_9BACT</name>
<evidence type="ECO:0000313" key="9">
    <source>
        <dbReference type="EMBL" id="OHA92726.1"/>
    </source>
</evidence>
<keyword evidence="1 7" id="KW-0479">Metal-binding</keyword>
<comment type="similarity">
    <text evidence="7">Belongs to the RecR family.</text>
</comment>
<dbReference type="Pfam" id="PF21176">
    <property type="entry name" value="RecR_HhH"/>
    <property type="match status" value="1"/>
</dbReference>
<dbReference type="AlphaFoldDB" id="A0A1G2T603"/>
<dbReference type="SUPFAM" id="SSF111304">
    <property type="entry name" value="Recombination protein RecR"/>
    <property type="match status" value="1"/>
</dbReference>
<sequence>MDNTDKLIELFKEFPGIGPRQAKRFVYFLLNRNLSYANNLAKLVTEVRATVHSCDTCFRFFPNGNSSTCTICSDENRDKTSLMLVSHDVDFENIERTKFYNGYYFIIGGSIPILEKDPEKRIRQKELLNTIEKRIGEGLSEIIIALNYNPEGENTLSYLKEILTRLNLVSKVKISTLGRGLSTGTELEYSDSDTIKNALKNRQ</sequence>
<accession>A0A1G2T603</accession>
<evidence type="ECO:0000256" key="5">
    <source>
        <dbReference type="ARBA" id="ARBA00023172"/>
    </source>
</evidence>
<dbReference type="Pfam" id="PF21175">
    <property type="entry name" value="RecR_C"/>
    <property type="match status" value="1"/>
</dbReference>
<dbReference type="PANTHER" id="PTHR30446:SF0">
    <property type="entry name" value="RECOMBINATION PROTEIN RECR"/>
    <property type="match status" value="1"/>
</dbReference>
<dbReference type="Gene3D" id="1.10.8.420">
    <property type="entry name" value="RecR Domain 1"/>
    <property type="match status" value="1"/>
</dbReference>
<evidence type="ECO:0000256" key="6">
    <source>
        <dbReference type="ARBA" id="ARBA00023204"/>
    </source>
</evidence>
<dbReference type="PANTHER" id="PTHR30446">
    <property type="entry name" value="RECOMBINATION PROTEIN RECR"/>
    <property type="match status" value="1"/>
</dbReference>
<dbReference type="Proteomes" id="UP000179264">
    <property type="component" value="Unassembled WGS sequence"/>
</dbReference>
<dbReference type="GO" id="GO:0008270">
    <property type="term" value="F:zinc ion binding"/>
    <property type="evidence" value="ECO:0007669"/>
    <property type="project" value="UniProtKB-KW"/>
</dbReference>
<keyword evidence="3 7" id="KW-0863">Zinc-finger</keyword>
<dbReference type="InterPro" id="IPR023627">
    <property type="entry name" value="Rcmb_RecR"/>
</dbReference>
<comment type="function">
    <text evidence="7">May play a role in DNA repair. It seems to be involved in an RecBC-independent recombinational process of DNA repair. It may act with RecF and RecO.</text>
</comment>
<evidence type="ECO:0000256" key="1">
    <source>
        <dbReference type="ARBA" id="ARBA00022723"/>
    </source>
</evidence>
<protein>
    <recommendedName>
        <fullName evidence="7">Recombination protein RecR</fullName>
    </recommendedName>
</protein>
<evidence type="ECO:0000256" key="3">
    <source>
        <dbReference type="ARBA" id="ARBA00022771"/>
    </source>
</evidence>
<dbReference type="InterPro" id="IPR006171">
    <property type="entry name" value="TOPRIM_dom"/>
</dbReference>
<evidence type="ECO:0000313" key="10">
    <source>
        <dbReference type="Proteomes" id="UP000179264"/>
    </source>
</evidence>
<comment type="caution">
    <text evidence="7">Lacks conserved residue(s) required for the propagation of feature annotation.</text>
</comment>
<dbReference type="Gene3D" id="3.40.1360.10">
    <property type="match status" value="1"/>
</dbReference>
<dbReference type="HAMAP" id="MF_00017">
    <property type="entry name" value="RecR"/>
    <property type="match status" value="1"/>
</dbReference>
<comment type="caution">
    <text evidence="9">The sequence shown here is derived from an EMBL/GenBank/DDBJ whole genome shotgun (WGS) entry which is preliminary data.</text>
</comment>
<evidence type="ECO:0000259" key="8">
    <source>
        <dbReference type="PROSITE" id="PS50880"/>
    </source>
</evidence>
<reference evidence="9 10" key="1">
    <citation type="journal article" date="2016" name="Nat. Commun.">
        <title>Thousands of microbial genomes shed light on interconnected biogeochemical processes in an aquifer system.</title>
        <authorList>
            <person name="Anantharaman K."/>
            <person name="Brown C.T."/>
            <person name="Hug L.A."/>
            <person name="Sharon I."/>
            <person name="Castelle C.J."/>
            <person name="Probst A.J."/>
            <person name="Thomas B.C."/>
            <person name="Singh A."/>
            <person name="Wilkins M.J."/>
            <person name="Karaoz U."/>
            <person name="Brodie E.L."/>
            <person name="Williams K.H."/>
            <person name="Hubbard S.S."/>
            <person name="Banfield J.F."/>
        </authorList>
    </citation>
    <scope>NUCLEOTIDE SEQUENCE [LARGE SCALE GENOMIC DNA]</scope>
</reference>
<organism evidence="9 10">
    <name type="scientific">Candidatus Zambryskibacteria bacterium RIFCSPHIGHO2_02_38_10.5</name>
    <dbReference type="NCBI Taxonomy" id="1802742"/>
    <lineage>
        <taxon>Bacteria</taxon>
        <taxon>Candidatus Zambryskiibacteriota</taxon>
    </lineage>
</organism>
<dbReference type="PROSITE" id="PS50880">
    <property type="entry name" value="TOPRIM"/>
    <property type="match status" value="1"/>
</dbReference>
<dbReference type="GO" id="GO:0006281">
    <property type="term" value="P:DNA repair"/>
    <property type="evidence" value="ECO:0007669"/>
    <property type="project" value="UniProtKB-UniRule"/>
</dbReference>
<feature type="domain" description="Toprim" evidence="8">
    <location>
        <begin position="80"/>
        <end position="182"/>
    </location>
</feature>
<evidence type="ECO:0000256" key="2">
    <source>
        <dbReference type="ARBA" id="ARBA00022763"/>
    </source>
</evidence>
<dbReference type="EMBL" id="MHVL01000039">
    <property type="protein sequence ID" value="OHA92726.1"/>
    <property type="molecule type" value="Genomic_DNA"/>
</dbReference>
<dbReference type="GO" id="GO:0003677">
    <property type="term" value="F:DNA binding"/>
    <property type="evidence" value="ECO:0007669"/>
    <property type="project" value="UniProtKB-UniRule"/>
</dbReference>